<accession>F5R7M1</accession>
<dbReference type="AlphaFoldDB" id="F5R7M1"/>
<dbReference type="Proteomes" id="UP000005019">
    <property type="component" value="Unassembled WGS sequence"/>
</dbReference>
<comment type="caution">
    <text evidence="3">The sequence shown here is derived from an EMBL/GenBank/DDBJ whole genome shotgun (WGS) entry which is preliminary data.</text>
</comment>
<evidence type="ECO:0000256" key="1">
    <source>
        <dbReference type="SAM" id="MobiDB-lite"/>
    </source>
</evidence>
<keyword evidence="4" id="KW-1185">Reference proteome</keyword>
<evidence type="ECO:0000313" key="4">
    <source>
        <dbReference type="Proteomes" id="UP000005019"/>
    </source>
</evidence>
<feature type="region of interest" description="Disordered" evidence="1">
    <location>
        <begin position="65"/>
        <end position="95"/>
    </location>
</feature>
<name>F5R7M1_METUF</name>
<keyword evidence="2" id="KW-0472">Membrane</keyword>
<organism evidence="3 4">
    <name type="scientific">Methyloversatilis universalis (strain ATCC BAA-1314 / DSM 25237 / JCM 13912 / CCUG 52030 / FAM5)</name>
    <dbReference type="NCBI Taxonomy" id="1000565"/>
    <lineage>
        <taxon>Bacteria</taxon>
        <taxon>Pseudomonadati</taxon>
        <taxon>Pseudomonadota</taxon>
        <taxon>Betaproteobacteria</taxon>
        <taxon>Nitrosomonadales</taxon>
        <taxon>Sterolibacteriaceae</taxon>
        <taxon>Methyloversatilis</taxon>
    </lineage>
</organism>
<dbReference type="Pfam" id="PF07963">
    <property type="entry name" value="N_methyl"/>
    <property type="match status" value="1"/>
</dbReference>
<dbReference type="EMBL" id="AFHG01000028">
    <property type="protein sequence ID" value="EGK73475.1"/>
    <property type="molecule type" value="Genomic_DNA"/>
</dbReference>
<dbReference type="RefSeq" id="WP_008057751.1">
    <property type="nucleotide sequence ID" value="NZ_AFHG01000028.1"/>
</dbReference>
<dbReference type="STRING" id="1000565.METUNv1_00102"/>
<evidence type="ECO:0000313" key="3">
    <source>
        <dbReference type="EMBL" id="EGK73475.1"/>
    </source>
</evidence>
<keyword evidence="2" id="KW-0812">Transmembrane</keyword>
<dbReference type="InterPro" id="IPR012902">
    <property type="entry name" value="N_methyl_site"/>
</dbReference>
<dbReference type="NCBIfam" id="TIGR02532">
    <property type="entry name" value="IV_pilin_GFxxxE"/>
    <property type="match status" value="1"/>
</dbReference>
<feature type="transmembrane region" description="Helical" evidence="2">
    <location>
        <begin position="7"/>
        <end position="28"/>
    </location>
</feature>
<dbReference type="OrthoDB" id="9795524at2"/>
<dbReference type="InterPro" id="IPR045584">
    <property type="entry name" value="Pilin-like"/>
</dbReference>
<protein>
    <submittedName>
        <fullName evidence="3">Methylation</fullName>
    </submittedName>
</protein>
<dbReference type="SUPFAM" id="SSF54523">
    <property type="entry name" value="Pili subunits"/>
    <property type="match status" value="1"/>
</dbReference>
<dbReference type="Gene3D" id="3.30.700.10">
    <property type="entry name" value="Glycoprotein, Type 4 Pilin"/>
    <property type="match status" value="1"/>
</dbReference>
<dbReference type="PROSITE" id="PS00409">
    <property type="entry name" value="PROKAR_NTER_METHYL"/>
    <property type="match status" value="1"/>
</dbReference>
<reference evidence="3 4" key="1">
    <citation type="journal article" date="2011" name="J. Bacteriol.">
        <title>Genome sequence of Methyloversatilis universalis FAM5T, a methylotrophic representative of the order Rhodocyclales.</title>
        <authorList>
            <person name="Kittichotirat W."/>
            <person name="Good N.M."/>
            <person name="Hall R."/>
            <person name="Bringel F."/>
            <person name="Lajus A."/>
            <person name="Medigue C."/>
            <person name="Smalley N.E."/>
            <person name="Beck D."/>
            <person name="Bumgarner R."/>
            <person name="Vuilleumier S."/>
            <person name="Kalyuzhnaya M.G."/>
        </authorList>
    </citation>
    <scope>NUCLEOTIDE SEQUENCE [LARGE SCALE GENOMIC DNA]</scope>
    <source>
        <strain evidence="4">ATCC BAA-1314 / JCM 13912 / FAM5</strain>
    </source>
</reference>
<proteinExistence type="predicted"/>
<dbReference type="eggNOG" id="COG4968">
    <property type="taxonomic scope" value="Bacteria"/>
</dbReference>
<evidence type="ECO:0000256" key="2">
    <source>
        <dbReference type="SAM" id="Phobius"/>
    </source>
</evidence>
<gene>
    <name evidence="3" type="ORF">METUNv1_00102</name>
</gene>
<keyword evidence="2" id="KW-1133">Transmembrane helix</keyword>
<sequence>MKSTQQGFTLVEIAIVLVIIGLLLGGVLKGQELINSAKAKSLVNDFRTISTAIYAYQDRFRFMPGDDPSAGQHVGGSNASSPDTEARGNGRIGGSWNSTTATDESFLVWQHLRMANLLTGTTSTSDTTNYFPRNADNGRIGITGAAPITPATGSATSNPSASLPMTGAFFICSDGISARLARQVDSTMDDGATNTGNVRAMSQTDGAGAATGTAVEITPALEAEGRLYTVCVAF</sequence>